<evidence type="ECO:0000313" key="2">
    <source>
        <dbReference type="Proteomes" id="UP000094385"/>
    </source>
</evidence>
<evidence type="ECO:0000313" key="1">
    <source>
        <dbReference type="EMBL" id="ODQ73300.1"/>
    </source>
</evidence>
<gene>
    <name evidence="1" type="ORF">LIPSTDRAFT_71679</name>
</gene>
<dbReference type="EMBL" id="KV454294">
    <property type="protein sequence ID" value="ODQ73300.1"/>
    <property type="molecule type" value="Genomic_DNA"/>
</dbReference>
<protein>
    <submittedName>
        <fullName evidence="1">Uncharacterized protein</fullName>
    </submittedName>
</protein>
<proteinExistence type="predicted"/>
<dbReference type="AlphaFoldDB" id="A0A1E3Q6R5"/>
<sequence length="60" mass="6577">MAFCGYRQNGGGMMSLAVANLSSEMKKWEINTFLKLIIGNMKGSLDQLSPYEGRAYISGP</sequence>
<organism evidence="1 2">
    <name type="scientific">Lipomyces starkeyi NRRL Y-11557</name>
    <dbReference type="NCBI Taxonomy" id="675824"/>
    <lineage>
        <taxon>Eukaryota</taxon>
        <taxon>Fungi</taxon>
        <taxon>Dikarya</taxon>
        <taxon>Ascomycota</taxon>
        <taxon>Saccharomycotina</taxon>
        <taxon>Lipomycetes</taxon>
        <taxon>Lipomycetales</taxon>
        <taxon>Lipomycetaceae</taxon>
        <taxon>Lipomyces</taxon>
    </lineage>
</organism>
<accession>A0A1E3Q6R5</accession>
<name>A0A1E3Q6R5_LIPST</name>
<reference evidence="1 2" key="1">
    <citation type="journal article" date="2016" name="Proc. Natl. Acad. Sci. U.S.A.">
        <title>Comparative genomics of biotechnologically important yeasts.</title>
        <authorList>
            <person name="Riley R."/>
            <person name="Haridas S."/>
            <person name="Wolfe K.H."/>
            <person name="Lopes M.R."/>
            <person name="Hittinger C.T."/>
            <person name="Goeker M."/>
            <person name="Salamov A.A."/>
            <person name="Wisecaver J.H."/>
            <person name="Long T.M."/>
            <person name="Calvey C.H."/>
            <person name="Aerts A.L."/>
            <person name="Barry K.W."/>
            <person name="Choi C."/>
            <person name="Clum A."/>
            <person name="Coughlan A.Y."/>
            <person name="Deshpande S."/>
            <person name="Douglass A.P."/>
            <person name="Hanson S.J."/>
            <person name="Klenk H.-P."/>
            <person name="LaButti K.M."/>
            <person name="Lapidus A."/>
            <person name="Lindquist E.A."/>
            <person name="Lipzen A.M."/>
            <person name="Meier-Kolthoff J.P."/>
            <person name="Ohm R.A."/>
            <person name="Otillar R.P."/>
            <person name="Pangilinan J.L."/>
            <person name="Peng Y."/>
            <person name="Rokas A."/>
            <person name="Rosa C.A."/>
            <person name="Scheuner C."/>
            <person name="Sibirny A.A."/>
            <person name="Slot J.C."/>
            <person name="Stielow J.B."/>
            <person name="Sun H."/>
            <person name="Kurtzman C.P."/>
            <person name="Blackwell M."/>
            <person name="Grigoriev I.V."/>
            <person name="Jeffries T.W."/>
        </authorList>
    </citation>
    <scope>NUCLEOTIDE SEQUENCE [LARGE SCALE GENOMIC DNA]</scope>
    <source>
        <strain evidence="1 2">NRRL Y-11557</strain>
    </source>
</reference>
<dbReference type="Proteomes" id="UP000094385">
    <property type="component" value="Unassembled WGS sequence"/>
</dbReference>
<keyword evidence="2" id="KW-1185">Reference proteome</keyword>